<reference evidence="3 4" key="1">
    <citation type="journal article" date="2018" name="Front. Plant Sci.">
        <title>Red Clover (Trifolium pratense) and Zigzag Clover (T. medium) - A Picture of Genomic Similarities and Differences.</title>
        <authorList>
            <person name="Dluhosova J."/>
            <person name="Istvanek J."/>
            <person name="Nedelnik J."/>
            <person name="Repkova J."/>
        </authorList>
    </citation>
    <scope>NUCLEOTIDE SEQUENCE [LARGE SCALE GENOMIC DNA]</scope>
    <source>
        <strain evidence="4">cv. 10/8</strain>
        <tissue evidence="3">Leaf</tissue>
    </source>
</reference>
<proteinExistence type="predicted"/>
<comment type="caution">
    <text evidence="3">The sequence shown here is derived from an EMBL/GenBank/DDBJ whole genome shotgun (WGS) entry which is preliminary data.</text>
</comment>
<evidence type="ECO:0000313" key="3">
    <source>
        <dbReference type="EMBL" id="MCI01323.1"/>
    </source>
</evidence>
<evidence type="ECO:0000256" key="1">
    <source>
        <dbReference type="SAM" id="MobiDB-lite"/>
    </source>
</evidence>
<accession>A0A392NNB5</accession>
<protein>
    <submittedName>
        <fullName evidence="3">Sugar transporter ERD6-like 16-like</fullName>
    </submittedName>
</protein>
<keyword evidence="2" id="KW-0472">Membrane</keyword>
<keyword evidence="4" id="KW-1185">Reference proteome</keyword>
<dbReference type="AlphaFoldDB" id="A0A392NNB5"/>
<name>A0A392NNB5_9FABA</name>
<dbReference type="EMBL" id="LXQA010045832">
    <property type="protein sequence ID" value="MCI01323.1"/>
    <property type="molecule type" value="Genomic_DNA"/>
</dbReference>
<feature type="compositionally biased region" description="Basic and acidic residues" evidence="1">
    <location>
        <begin position="1"/>
        <end position="20"/>
    </location>
</feature>
<feature type="transmembrane region" description="Helical" evidence="2">
    <location>
        <begin position="49"/>
        <end position="72"/>
    </location>
</feature>
<keyword evidence="3" id="KW-0813">Transport</keyword>
<evidence type="ECO:0000313" key="4">
    <source>
        <dbReference type="Proteomes" id="UP000265520"/>
    </source>
</evidence>
<dbReference type="Proteomes" id="UP000265520">
    <property type="component" value="Unassembled WGS sequence"/>
</dbReference>
<keyword evidence="2" id="KW-0812">Transmembrane</keyword>
<evidence type="ECO:0000256" key="2">
    <source>
        <dbReference type="SAM" id="Phobius"/>
    </source>
</evidence>
<organism evidence="3 4">
    <name type="scientific">Trifolium medium</name>
    <dbReference type="NCBI Taxonomy" id="97028"/>
    <lineage>
        <taxon>Eukaryota</taxon>
        <taxon>Viridiplantae</taxon>
        <taxon>Streptophyta</taxon>
        <taxon>Embryophyta</taxon>
        <taxon>Tracheophyta</taxon>
        <taxon>Spermatophyta</taxon>
        <taxon>Magnoliopsida</taxon>
        <taxon>eudicotyledons</taxon>
        <taxon>Gunneridae</taxon>
        <taxon>Pentapetalae</taxon>
        <taxon>rosids</taxon>
        <taxon>fabids</taxon>
        <taxon>Fabales</taxon>
        <taxon>Fabaceae</taxon>
        <taxon>Papilionoideae</taxon>
        <taxon>50 kb inversion clade</taxon>
        <taxon>NPAAA clade</taxon>
        <taxon>Hologalegina</taxon>
        <taxon>IRL clade</taxon>
        <taxon>Trifolieae</taxon>
        <taxon>Trifolium</taxon>
    </lineage>
</organism>
<keyword evidence="2" id="KW-1133">Transmembrane helix</keyword>
<feature type="region of interest" description="Disordered" evidence="1">
    <location>
        <begin position="1"/>
        <end position="25"/>
    </location>
</feature>
<keyword evidence="3" id="KW-0762">Sugar transport</keyword>
<sequence length="99" mass="10722">MTIEQHKDVESGHENGHQDLQEPFLQNEKDAAVEFQDIESNKRAENGSIGMVLLSTFVAVCGSFSFGTCVGYSSPTQAAIRADLNLSLSEVSILTSSTR</sequence>